<dbReference type="Pfam" id="PF00270">
    <property type="entry name" value="DEAD"/>
    <property type="match status" value="1"/>
</dbReference>
<dbReference type="PROSITE" id="PS51192">
    <property type="entry name" value="HELICASE_ATP_BIND_1"/>
    <property type="match status" value="1"/>
</dbReference>
<dbReference type="InterPro" id="IPR027417">
    <property type="entry name" value="P-loop_NTPase"/>
</dbReference>
<protein>
    <recommendedName>
        <fullName evidence="1">Helicase ATP-binding domain-containing protein</fullName>
    </recommendedName>
</protein>
<evidence type="ECO:0000259" key="1">
    <source>
        <dbReference type="PROSITE" id="PS51192"/>
    </source>
</evidence>
<dbReference type="GO" id="GO:0005524">
    <property type="term" value="F:ATP binding"/>
    <property type="evidence" value="ECO:0007669"/>
    <property type="project" value="InterPro"/>
</dbReference>
<dbReference type="Gene3D" id="3.40.50.300">
    <property type="entry name" value="P-loop containing nucleotide triphosphate hydrolases"/>
    <property type="match status" value="1"/>
</dbReference>
<dbReference type="InterPro" id="IPR014001">
    <property type="entry name" value="Helicase_ATP-bd"/>
</dbReference>
<dbReference type="SUPFAM" id="SSF52540">
    <property type="entry name" value="P-loop containing nucleoside triphosphate hydrolases"/>
    <property type="match status" value="1"/>
</dbReference>
<proteinExistence type="predicted"/>
<dbReference type="GO" id="GO:0003677">
    <property type="term" value="F:DNA binding"/>
    <property type="evidence" value="ECO:0007669"/>
    <property type="project" value="TreeGrafter"/>
</dbReference>
<gene>
    <name evidence="2" type="ORF">METZ01_LOCUS411519</name>
</gene>
<name>A0A382WK15_9ZZZZ</name>
<accession>A0A382WK15</accession>
<dbReference type="AlphaFoldDB" id="A0A382WK15"/>
<sequence length="163" mass="18203">MAETVYLDSLEDTEVLLSKLSQPVRDWFKDKFPDFTEPQKMAIPSIVDGEHLLLCSPTGSGKTLTAFLTIIDKLVRLAMDGNLEKQLYCVYISPIKALANDIQRNLIGPLTEIKERFLPGRAQEIKVGLRTGDTPQSERQKMLRKPPHILITTPESLGLALAS</sequence>
<dbReference type="InterPro" id="IPR011545">
    <property type="entry name" value="DEAD/DEAH_box_helicase_dom"/>
</dbReference>
<dbReference type="PANTHER" id="PTHR47962">
    <property type="entry name" value="ATP-DEPENDENT HELICASE LHR-RELATED-RELATED"/>
    <property type="match status" value="1"/>
</dbReference>
<dbReference type="PANTHER" id="PTHR47962:SF6">
    <property type="entry name" value="LARGE HELICASE-RELATED PROTEIN"/>
    <property type="match status" value="1"/>
</dbReference>
<reference evidence="2" key="1">
    <citation type="submission" date="2018-05" db="EMBL/GenBank/DDBJ databases">
        <authorList>
            <person name="Lanie J.A."/>
            <person name="Ng W.-L."/>
            <person name="Kazmierczak K.M."/>
            <person name="Andrzejewski T.M."/>
            <person name="Davidsen T.M."/>
            <person name="Wayne K.J."/>
            <person name="Tettelin H."/>
            <person name="Glass J.I."/>
            <person name="Rusch D."/>
            <person name="Podicherti R."/>
            <person name="Tsui H.-C.T."/>
            <person name="Winkler M.E."/>
        </authorList>
    </citation>
    <scope>NUCLEOTIDE SEQUENCE</scope>
</reference>
<dbReference type="EMBL" id="UINC01160169">
    <property type="protein sequence ID" value="SVD58665.1"/>
    <property type="molecule type" value="Genomic_DNA"/>
</dbReference>
<evidence type="ECO:0000313" key="2">
    <source>
        <dbReference type="EMBL" id="SVD58665.1"/>
    </source>
</evidence>
<dbReference type="GO" id="GO:0016887">
    <property type="term" value="F:ATP hydrolysis activity"/>
    <property type="evidence" value="ECO:0007669"/>
    <property type="project" value="TreeGrafter"/>
</dbReference>
<dbReference type="InterPro" id="IPR052511">
    <property type="entry name" value="ATP-dep_Helicase"/>
</dbReference>
<feature type="non-terminal residue" evidence="2">
    <location>
        <position position="163"/>
    </location>
</feature>
<organism evidence="2">
    <name type="scientific">marine metagenome</name>
    <dbReference type="NCBI Taxonomy" id="408172"/>
    <lineage>
        <taxon>unclassified sequences</taxon>
        <taxon>metagenomes</taxon>
        <taxon>ecological metagenomes</taxon>
    </lineage>
</organism>
<feature type="domain" description="Helicase ATP-binding" evidence="1">
    <location>
        <begin position="43"/>
        <end position="163"/>
    </location>
</feature>